<dbReference type="Pfam" id="PF00933">
    <property type="entry name" value="Glyco_hydro_3"/>
    <property type="match status" value="1"/>
</dbReference>
<feature type="domain" description="Glycoside hydrolase family 3 N-terminal" evidence="3">
    <location>
        <begin position="3"/>
        <end position="209"/>
    </location>
</feature>
<dbReference type="AlphaFoldDB" id="A0AAT9HFQ9"/>
<dbReference type="Gene3D" id="3.20.20.300">
    <property type="entry name" value="Glycoside hydrolase, family 3, N-terminal domain"/>
    <property type="match status" value="1"/>
</dbReference>
<protein>
    <recommendedName>
        <fullName evidence="3">Glycoside hydrolase family 3 N-terminal domain-containing protein</fullName>
    </recommendedName>
</protein>
<dbReference type="PRINTS" id="PR00133">
    <property type="entry name" value="GLHYDRLASE3"/>
</dbReference>
<dbReference type="EMBL" id="AP035768">
    <property type="protein sequence ID" value="BFO16247.1"/>
    <property type="molecule type" value="Genomic_DNA"/>
</dbReference>
<dbReference type="InterPro" id="IPR017853">
    <property type="entry name" value="GH"/>
</dbReference>
<feature type="compositionally biased region" description="Polar residues" evidence="2">
    <location>
        <begin position="223"/>
        <end position="232"/>
    </location>
</feature>
<dbReference type="InterPro" id="IPR036962">
    <property type="entry name" value="Glyco_hydro_3_N_sf"/>
</dbReference>
<reference evidence="4" key="1">
    <citation type="submission" date="2024-06" db="EMBL/GenBank/DDBJ databases">
        <authorList>
            <consortium name="consrtm"/>
            <person name="Uemura M."/>
            <person name="Terahara T."/>
        </authorList>
    </citation>
    <scope>NUCLEOTIDE SEQUENCE</scope>
    <source>
        <strain evidence="4">KM77-8</strain>
    </source>
</reference>
<feature type="region of interest" description="Disordered" evidence="2">
    <location>
        <begin position="217"/>
        <end position="242"/>
    </location>
</feature>
<accession>A0AAT9HFQ9</accession>
<proteinExistence type="predicted"/>
<dbReference type="GO" id="GO:0009251">
    <property type="term" value="P:glucan catabolic process"/>
    <property type="evidence" value="ECO:0007669"/>
    <property type="project" value="TreeGrafter"/>
</dbReference>
<sequence length="242" mass="25454">MPGRLRRLGATAYPVPLSWGATFDPGTVRRMAAAIGRDMRSVGVHQGLAPVLDVVRDARWGRVEETIGEDPYLVGTIGTAYVQGLESAGIVATLKHFAGYSASRAGRNLAPPPSVRVSAPTCCCPFEMAVRDGGARSVMNAYTDTDGMPSAADEALLTGLLRDTWGFGGTVVADYFAIAFLKTLHGVAADWADAAGTALRAGIDVELPNVMTYGTPWPKPSPTAASRRNSSIAPYAGCSPRR</sequence>
<dbReference type="SUPFAM" id="SSF51445">
    <property type="entry name" value="(Trans)glycosidases"/>
    <property type="match status" value="1"/>
</dbReference>
<evidence type="ECO:0000256" key="2">
    <source>
        <dbReference type="SAM" id="MobiDB-lite"/>
    </source>
</evidence>
<dbReference type="PANTHER" id="PTHR30620:SF123">
    <property type="entry name" value="BETA-XYLOSIDASE"/>
    <property type="match status" value="1"/>
</dbReference>
<name>A0AAT9HFQ9_9ACTN</name>
<dbReference type="InterPro" id="IPR001764">
    <property type="entry name" value="Glyco_hydro_3_N"/>
</dbReference>
<dbReference type="InterPro" id="IPR051915">
    <property type="entry name" value="Cellulose_Degrad_GH3"/>
</dbReference>
<evidence type="ECO:0000256" key="1">
    <source>
        <dbReference type="ARBA" id="ARBA00022801"/>
    </source>
</evidence>
<reference evidence="4" key="2">
    <citation type="submission" date="2024-07" db="EMBL/GenBank/DDBJ databases">
        <title>Streptomyces haneummycinica sp. nov., a new antibiotic-producing actinobacterium isolated from marine sediment.</title>
        <authorList>
            <person name="Uemura M."/>
            <person name="Hamada M."/>
            <person name="Hirano S."/>
            <person name="Kobayashi K."/>
            <person name="Ohshiro T."/>
            <person name="Kobayashi T."/>
            <person name="Terahara T."/>
        </authorList>
    </citation>
    <scope>NUCLEOTIDE SEQUENCE</scope>
    <source>
        <strain evidence="4">KM77-8</strain>
    </source>
</reference>
<keyword evidence="1" id="KW-0378">Hydrolase</keyword>
<evidence type="ECO:0000313" key="4">
    <source>
        <dbReference type="EMBL" id="BFO16247.1"/>
    </source>
</evidence>
<organism evidence="4">
    <name type="scientific">Streptomyces haneummycinicus</name>
    <dbReference type="NCBI Taxonomy" id="3074435"/>
    <lineage>
        <taxon>Bacteria</taxon>
        <taxon>Bacillati</taxon>
        <taxon>Actinomycetota</taxon>
        <taxon>Actinomycetes</taxon>
        <taxon>Kitasatosporales</taxon>
        <taxon>Streptomycetaceae</taxon>
        <taxon>Streptomyces</taxon>
    </lineage>
</organism>
<evidence type="ECO:0000259" key="3">
    <source>
        <dbReference type="Pfam" id="PF00933"/>
    </source>
</evidence>
<dbReference type="GO" id="GO:0008422">
    <property type="term" value="F:beta-glucosidase activity"/>
    <property type="evidence" value="ECO:0007669"/>
    <property type="project" value="TreeGrafter"/>
</dbReference>
<gene>
    <name evidence="4" type="ORF">SHKM778_26350</name>
</gene>
<dbReference type="PANTHER" id="PTHR30620">
    <property type="entry name" value="PERIPLASMIC BETA-GLUCOSIDASE-RELATED"/>
    <property type="match status" value="1"/>
</dbReference>